<organism evidence="1 2">
    <name type="scientific">Giardia intestinalis (strain P15)</name>
    <name type="common">Giardia lamblia</name>
    <dbReference type="NCBI Taxonomy" id="658858"/>
    <lineage>
        <taxon>Eukaryota</taxon>
        <taxon>Metamonada</taxon>
        <taxon>Diplomonadida</taxon>
        <taxon>Hexamitidae</taxon>
        <taxon>Giardiinae</taxon>
        <taxon>Giardia</taxon>
    </lineage>
</organism>
<evidence type="ECO:0000313" key="1">
    <source>
        <dbReference type="EMBL" id="EFO63526.1"/>
    </source>
</evidence>
<reference evidence="1 2" key="1">
    <citation type="journal article" date="2010" name="BMC Genomics">
        <title>Genome analysis and comparative genomics of a Giardia intestinalis assemblage E isolate.</title>
        <authorList>
            <person name="Jerlstrom-Hultqvist J."/>
            <person name="Franzen O."/>
            <person name="Ankarklev J."/>
            <person name="Xu F."/>
            <person name="Nohynkova E."/>
            <person name="Andersson J.O."/>
            <person name="Svard S.G."/>
            <person name="Andersson B."/>
        </authorList>
    </citation>
    <scope>NUCLEOTIDE SEQUENCE [LARGE SCALE GENOMIC DNA]</scope>
    <source>
        <strain evidence="1 2">P15</strain>
    </source>
</reference>
<sequence>MNARSWLREDASIVAQRLQLIKKYPKRLDNSSKSSLPTSSTSACLRNFSAPETNYKGSTYTLYIPQESSTATDQVSIIYNSYMCWKAVKKESTRTLVLRNLALDDTENFSVTKHRMRSRSSNSYSDFQQPYYAINNLQLTVQDCSVSDKETECLSGLDRVYASAVVARHARQLVTSLDS</sequence>
<name>E1F1Z1_GIAIA</name>
<gene>
    <name evidence="1" type="ORF">GLP15_2781</name>
</gene>
<dbReference type="OMA" id="MCWKAVK"/>
<dbReference type="VEuPathDB" id="GiardiaDB:GLP15_2781"/>
<dbReference type="AlphaFoldDB" id="E1F1Z1"/>
<dbReference type="EMBL" id="ACVC01000128">
    <property type="protein sequence ID" value="EFO63526.1"/>
    <property type="molecule type" value="Genomic_DNA"/>
</dbReference>
<evidence type="ECO:0000313" key="2">
    <source>
        <dbReference type="Proteomes" id="UP000008974"/>
    </source>
</evidence>
<dbReference type="OrthoDB" id="10259869at2759"/>
<proteinExistence type="predicted"/>
<accession>E1F1Z1</accession>
<protein>
    <submittedName>
        <fullName evidence="1">Uncharacterized protein</fullName>
    </submittedName>
</protein>
<dbReference type="Proteomes" id="UP000008974">
    <property type="component" value="Unassembled WGS sequence"/>
</dbReference>
<comment type="caution">
    <text evidence="1">The sequence shown here is derived from an EMBL/GenBank/DDBJ whole genome shotgun (WGS) entry which is preliminary data.</text>
</comment>